<keyword evidence="1" id="KW-0560">Oxidoreductase</keyword>
<reference evidence="2" key="1">
    <citation type="journal article" date="2010" name="Science">
        <title>Plasticity of animal genome architecture unmasked by rapid evolution of a pelagic tunicate.</title>
        <authorList>
            <person name="Denoeud F."/>
            <person name="Henriet S."/>
            <person name="Mungpakdee S."/>
            <person name="Aury J.M."/>
            <person name="Da Silva C."/>
            <person name="Brinkmann H."/>
            <person name="Mikhaleva J."/>
            <person name="Olsen L.C."/>
            <person name="Jubin C."/>
            <person name="Canestro C."/>
            <person name="Bouquet J.M."/>
            <person name="Danks G."/>
            <person name="Poulain J."/>
            <person name="Campsteijn C."/>
            <person name="Adamski M."/>
            <person name="Cross I."/>
            <person name="Yadetie F."/>
            <person name="Muffato M."/>
            <person name="Louis A."/>
            <person name="Butcher S."/>
            <person name="Tsagkogeorga G."/>
            <person name="Konrad A."/>
            <person name="Singh S."/>
            <person name="Jensen M.F."/>
            <person name="Cong E.H."/>
            <person name="Eikeseth-Otteraa H."/>
            <person name="Noel B."/>
            <person name="Anthouard V."/>
            <person name="Porcel B.M."/>
            <person name="Kachouri-Lafond R."/>
            <person name="Nishino A."/>
            <person name="Ugolini M."/>
            <person name="Chourrout P."/>
            <person name="Nishida H."/>
            <person name="Aasland R."/>
            <person name="Huzurbazar S."/>
            <person name="Westhof E."/>
            <person name="Delsuc F."/>
            <person name="Lehrach H."/>
            <person name="Reinhardt R."/>
            <person name="Weissenbach J."/>
            <person name="Roy S.W."/>
            <person name="Artiguenave F."/>
            <person name="Postlethwait J.H."/>
            <person name="Manak J.R."/>
            <person name="Thompson E.M."/>
            <person name="Jaillon O."/>
            <person name="Du Pasquier L."/>
            <person name="Boudinot P."/>
            <person name="Liberles D.A."/>
            <person name="Volff J.N."/>
            <person name="Philippe H."/>
            <person name="Lenhard B."/>
            <person name="Roest Crollius H."/>
            <person name="Wincker P."/>
            <person name="Chourrout D."/>
        </authorList>
    </citation>
    <scope>NUCLEOTIDE SEQUENCE [LARGE SCALE GENOMIC DNA]</scope>
</reference>
<dbReference type="InterPro" id="IPR020904">
    <property type="entry name" value="Sc_DH/Rdtase_CS"/>
</dbReference>
<dbReference type="Pfam" id="PF13561">
    <property type="entry name" value="adh_short_C2"/>
    <property type="match status" value="1"/>
</dbReference>
<dbReference type="InterPro" id="IPR002347">
    <property type="entry name" value="SDR_fam"/>
</dbReference>
<sequence length="260" mass="27987">MNARKTVIITGSSQGIGEATAILFSKKGFNVVLHGRNKEKLESAKKNCELEGAPGVLAVELELSNQADLTRLIRETVAEFGGIDVLVNNAAFGQFDNLEDMDSERLDKIFAVNVKAPILLTKAAIPHLKKSRGAIVNISSFASGIRTNKLMSYAITKAALDQFSLILSGNYAPDGVRVNTIRPATVATDFVGTTGIPKAMIEKMTKAKAAKHPLAGLLKPEEVAQAIWMCCDPEMPSLTGQNITIHGGRIEDTPWVNPFD</sequence>
<dbReference type="AlphaFoldDB" id="E4YFN1"/>
<dbReference type="PRINTS" id="PR00080">
    <property type="entry name" value="SDRFAMILY"/>
</dbReference>
<dbReference type="EMBL" id="FN654495">
    <property type="protein sequence ID" value="CBY34305.1"/>
    <property type="molecule type" value="Genomic_DNA"/>
</dbReference>
<dbReference type="Gene3D" id="3.40.50.720">
    <property type="entry name" value="NAD(P)-binding Rossmann-like Domain"/>
    <property type="match status" value="1"/>
</dbReference>
<evidence type="ECO:0000313" key="2">
    <source>
        <dbReference type="EMBL" id="CBY34305.1"/>
    </source>
</evidence>
<organism evidence="2">
    <name type="scientific">Oikopleura dioica</name>
    <name type="common">Tunicate</name>
    <dbReference type="NCBI Taxonomy" id="34765"/>
    <lineage>
        <taxon>Eukaryota</taxon>
        <taxon>Metazoa</taxon>
        <taxon>Chordata</taxon>
        <taxon>Tunicata</taxon>
        <taxon>Appendicularia</taxon>
        <taxon>Copelata</taxon>
        <taxon>Oikopleuridae</taxon>
        <taxon>Oikopleura</taxon>
    </lineage>
</organism>
<dbReference type="Proteomes" id="UP000011014">
    <property type="component" value="Unassembled WGS sequence"/>
</dbReference>
<dbReference type="FunFam" id="3.40.50.720:FF:000084">
    <property type="entry name" value="Short-chain dehydrogenase reductase"/>
    <property type="match status" value="1"/>
</dbReference>
<dbReference type="InterPro" id="IPR036291">
    <property type="entry name" value="NAD(P)-bd_dom_sf"/>
</dbReference>
<dbReference type="SUPFAM" id="SSF51735">
    <property type="entry name" value="NAD(P)-binding Rossmann-fold domains"/>
    <property type="match status" value="1"/>
</dbReference>
<dbReference type="PRINTS" id="PR00081">
    <property type="entry name" value="GDHRDH"/>
</dbReference>
<evidence type="ECO:0000256" key="1">
    <source>
        <dbReference type="ARBA" id="ARBA00023002"/>
    </source>
</evidence>
<accession>E4YFN1</accession>
<dbReference type="PANTHER" id="PTHR43975:SF2">
    <property type="entry name" value="EG:BACR7A4.14 PROTEIN-RELATED"/>
    <property type="match status" value="1"/>
</dbReference>
<dbReference type="GO" id="GO:0016491">
    <property type="term" value="F:oxidoreductase activity"/>
    <property type="evidence" value="ECO:0007669"/>
    <property type="project" value="UniProtKB-KW"/>
</dbReference>
<dbReference type="PANTHER" id="PTHR43975">
    <property type="entry name" value="ZGC:101858"/>
    <property type="match status" value="1"/>
</dbReference>
<protein>
    <submittedName>
        <fullName evidence="2">Uncharacterized protein</fullName>
    </submittedName>
</protein>
<proteinExistence type="predicted"/>
<name>E4YFN1_OIKDI</name>
<dbReference type="PROSITE" id="PS00061">
    <property type="entry name" value="ADH_SHORT"/>
    <property type="match status" value="1"/>
</dbReference>
<gene>
    <name evidence="2" type="ORF">GSOID_T00024323001</name>
</gene>